<reference evidence="2" key="1">
    <citation type="submission" date="2013-02" db="EMBL/GenBank/DDBJ databases">
        <authorList>
            <person name="Hughes D."/>
        </authorList>
    </citation>
    <scope>NUCLEOTIDE SEQUENCE</scope>
    <source>
        <strain>Durham</strain>
        <strain evidence="2">NC isolate 2 -- Noor lab</strain>
    </source>
</reference>
<dbReference type="EMBL" id="CAQQ02077883">
    <property type="status" value="NOT_ANNOTATED_CDS"/>
    <property type="molecule type" value="Genomic_DNA"/>
</dbReference>
<reference evidence="1" key="2">
    <citation type="submission" date="2015-06" db="UniProtKB">
        <authorList>
            <consortium name="EnsemblMetazoa"/>
        </authorList>
    </citation>
    <scope>IDENTIFICATION</scope>
</reference>
<proteinExistence type="predicted"/>
<keyword evidence="2" id="KW-1185">Reference proteome</keyword>
<sequence>MKPEIFSNFILGCDNDIKLIDMTTTGVEGFENEAKSRGFDVNGEKTKYMLSSRNDANHNPLVPMSSWVVKTSK</sequence>
<protein>
    <submittedName>
        <fullName evidence="1">Uncharacterized protein</fullName>
    </submittedName>
</protein>
<evidence type="ECO:0000313" key="1">
    <source>
        <dbReference type="EnsemblMetazoa" id="MESCA003782-PA"/>
    </source>
</evidence>
<evidence type="ECO:0000313" key="2">
    <source>
        <dbReference type="Proteomes" id="UP000015102"/>
    </source>
</evidence>
<dbReference type="Proteomes" id="UP000015102">
    <property type="component" value="Unassembled WGS sequence"/>
</dbReference>
<dbReference type="HOGENOM" id="CLU_2707614_0_0_1"/>
<dbReference type="AlphaFoldDB" id="T1GJX3"/>
<organism evidence="1 2">
    <name type="scientific">Megaselia scalaris</name>
    <name type="common">Humpbacked fly</name>
    <name type="synonym">Phora scalaris</name>
    <dbReference type="NCBI Taxonomy" id="36166"/>
    <lineage>
        <taxon>Eukaryota</taxon>
        <taxon>Metazoa</taxon>
        <taxon>Ecdysozoa</taxon>
        <taxon>Arthropoda</taxon>
        <taxon>Hexapoda</taxon>
        <taxon>Insecta</taxon>
        <taxon>Pterygota</taxon>
        <taxon>Neoptera</taxon>
        <taxon>Endopterygota</taxon>
        <taxon>Diptera</taxon>
        <taxon>Brachycera</taxon>
        <taxon>Muscomorpha</taxon>
        <taxon>Platypezoidea</taxon>
        <taxon>Phoridae</taxon>
        <taxon>Megaseliini</taxon>
        <taxon>Megaselia</taxon>
    </lineage>
</organism>
<accession>T1GJX3</accession>
<dbReference type="EnsemblMetazoa" id="MESCA003782-RA">
    <property type="protein sequence ID" value="MESCA003782-PA"/>
    <property type="gene ID" value="MESCA003782"/>
</dbReference>
<name>T1GJX3_MEGSC</name>
<dbReference type="EMBL" id="CAQQ02077884">
    <property type="status" value="NOT_ANNOTATED_CDS"/>
    <property type="molecule type" value="Genomic_DNA"/>
</dbReference>